<dbReference type="Gene3D" id="1.10.10.10">
    <property type="entry name" value="Winged helix-like DNA-binding domain superfamily/Winged helix DNA-binding domain"/>
    <property type="match status" value="1"/>
</dbReference>
<evidence type="ECO:0000259" key="5">
    <source>
        <dbReference type="PROSITE" id="PS50931"/>
    </source>
</evidence>
<sequence>MGASPKTTLAQWRSLQAVVDEGGYAQAAEVLNRSQSSISYAVARLEESLGVSLLRLEGRRARLTEAGALLLRGARNLLAEAEQLEGFAATLAEGWEAELALAVDAICPRPLIMNALATFAREASGTRVALFEEVLSGAGEALEAGSVDLALTPTAPAGFLGEPLMDVAFLPVAHPDHPLARAGRALTGDALSRELQVVIRDSARRDRRDSGWLASPRRWTVGSLETAQSVVMSGTGFAWLPAHQVEAAVTSGALSVLSLVDGGGKRSHLYLVKNRGQAMGPAVRLLADCIRAAARNWHQGANERPGHELDGH</sequence>
<dbReference type="SUPFAM" id="SSF53850">
    <property type="entry name" value="Periplasmic binding protein-like II"/>
    <property type="match status" value="1"/>
</dbReference>
<comment type="similarity">
    <text evidence="1">Belongs to the LysR transcriptional regulatory family.</text>
</comment>
<dbReference type="EMBL" id="JALJYF010000001">
    <property type="protein sequence ID" value="MCP1727021.1"/>
    <property type="molecule type" value="Genomic_DNA"/>
</dbReference>
<dbReference type="PANTHER" id="PTHR30126:SF88">
    <property type="entry name" value="TRANSCRIPTIONAL REGULATOR-RELATED"/>
    <property type="match status" value="1"/>
</dbReference>
<gene>
    <name evidence="6" type="ORF">J2T60_000986</name>
</gene>
<dbReference type="Pfam" id="PF00126">
    <property type="entry name" value="HTH_1"/>
    <property type="match status" value="1"/>
</dbReference>
<dbReference type="InterPro" id="IPR036388">
    <property type="entry name" value="WH-like_DNA-bd_sf"/>
</dbReference>
<feature type="domain" description="HTH lysR-type" evidence="5">
    <location>
        <begin position="7"/>
        <end position="64"/>
    </location>
</feature>
<comment type="caution">
    <text evidence="6">The sequence shown here is derived from an EMBL/GenBank/DDBJ whole genome shotgun (WGS) entry which is preliminary data.</text>
</comment>
<evidence type="ECO:0000256" key="3">
    <source>
        <dbReference type="ARBA" id="ARBA00023125"/>
    </source>
</evidence>
<keyword evidence="4" id="KW-0804">Transcription</keyword>
<dbReference type="InterPro" id="IPR005119">
    <property type="entry name" value="LysR_subst-bd"/>
</dbReference>
<dbReference type="InterPro" id="IPR000847">
    <property type="entry name" value="LysR_HTH_N"/>
</dbReference>
<keyword evidence="2" id="KW-0805">Transcription regulation</keyword>
<proteinExistence type="inferred from homology"/>
<evidence type="ECO:0000256" key="1">
    <source>
        <dbReference type="ARBA" id="ARBA00009437"/>
    </source>
</evidence>
<evidence type="ECO:0000313" key="6">
    <source>
        <dbReference type="EMBL" id="MCP1727021.1"/>
    </source>
</evidence>
<dbReference type="SUPFAM" id="SSF46785">
    <property type="entry name" value="Winged helix' DNA-binding domain"/>
    <property type="match status" value="1"/>
</dbReference>
<dbReference type="GO" id="GO:0003677">
    <property type="term" value="F:DNA binding"/>
    <property type="evidence" value="ECO:0007669"/>
    <property type="project" value="UniProtKB-KW"/>
</dbReference>
<dbReference type="Gene3D" id="3.40.190.290">
    <property type="match status" value="1"/>
</dbReference>
<name>A0ABT1G6Z8_9GAMM</name>
<dbReference type="RefSeq" id="WP_253446228.1">
    <property type="nucleotide sequence ID" value="NZ_JALJYF010000001.1"/>
</dbReference>
<dbReference type="PANTHER" id="PTHR30126">
    <property type="entry name" value="HTH-TYPE TRANSCRIPTIONAL REGULATOR"/>
    <property type="match status" value="1"/>
</dbReference>
<evidence type="ECO:0000256" key="4">
    <source>
        <dbReference type="ARBA" id="ARBA00023163"/>
    </source>
</evidence>
<dbReference type="PROSITE" id="PS50931">
    <property type="entry name" value="HTH_LYSR"/>
    <property type="match status" value="1"/>
</dbReference>
<keyword evidence="3 6" id="KW-0238">DNA-binding</keyword>
<dbReference type="InterPro" id="IPR036390">
    <property type="entry name" value="WH_DNA-bd_sf"/>
</dbReference>
<reference evidence="6 7" key="1">
    <citation type="submission" date="2022-03" db="EMBL/GenBank/DDBJ databases">
        <title>Genomic Encyclopedia of Type Strains, Phase III (KMG-III): the genomes of soil and plant-associated and newly described type strains.</title>
        <authorList>
            <person name="Whitman W."/>
        </authorList>
    </citation>
    <scope>NUCLEOTIDE SEQUENCE [LARGE SCALE GENOMIC DNA]</scope>
    <source>
        <strain evidence="6 7">BSker1</strain>
    </source>
</reference>
<protein>
    <submittedName>
        <fullName evidence="6">DNA-binding transcriptional LysR family regulator</fullName>
    </submittedName>
</protein>
<dbReference type="Proteomes" id="UP001523550">
    <property type="component" value="Unassembled WGS sequence"/>
</dbReference>
<dbReference type="Pfam" id="PF03466">
    <property type="entry name" value="LysR_substrate"/>
    <property type="match status" value="1"/>
</dbReference>
<keyword evidence="7" id="KW-1185">Reference proteome</keyword>
<evidence type="ECO:0000313" key="7">
    <source>
        <dbReference type="Proteomes" id="UP001523550"/>
    </source>
</evidence>
<organism evidence="6 7">
    <name type="scientific">Natronospira proteinivora</name>
    <dbReference type="NCBI Taxonomy" id="1807133"/>
    <lineage>
        <taxon>Bacteria</taxon>
        <taxon>Pseudomonadati</taxon>
        <taxon>Pseudomonadota</taxon>
        <taxon>Gammaproteobacteria</taxon>
        <taxon>Natronospirales</taxon>
        <taxon>Natronospiraceae</taxon>
        <taxon>Natronospira</taxon>
    </lineage>
</organism>
<accession>A0ABT1G6Z8</accession>
<evidence type="ECO:0000256" key="2">
    <source>
        <dbReference type="ARBA" id="ARBA00023015"/>
    </source>
</evidence>